<evidence type="ECO:0000313" key="2">
    <source>
        <dbReference type="EMBL" id="CAB4866491.1"/>
    </source>
</evidence>
<accession>A0A6J7D8E2</accession>
<feature type="compositionally biased region" description="Low complexity" evidence="1">
    <location>
        <begin position="44"/>
        <end position="55"/>
    </location>
</feature>
<sequence length="135" mass="14575">MADFVDEKRREMEARLKELEPLVTEYHRLEAAVSALAGVGAKATAAGRPAAAKTKTATRRRTAGAAGTGRRGRPKGSGQRDKEALEIVRAKPGITIPEIADAMGIKQNYLYRVMPSLQQAGSVTKRGKGWFPKEA</sequence>
<protein>
    <submittedName>
        <fullName evidence="2">Unannotated protein</fullName>
    </submittedName>
</protein>
<dbReference type="EMBL" id="CAFBLQ010000039">
    <property type="protein sequence ID" value="CAB4866491.1"/>
    <property type="molecule type" value="Genomic_DNA"/>
</dbReference>
<dbReference type="InterPro" id="IPR036388">
    <property type="entry name" value="WH-like_DNA-bd_sf"/>
</dbReference>
<proteinExistence type="predicted"/>
<organism evidence="2">
    <name type="scientific">freshwater metagenome</name>
    <dbReference type="NCBI Taxonomy" id="449393"/>
    <lineage>
        <taxon>unclassified sequences</taxon>
        <taxon>metagenomes</taxon>
        <taxon>ecological metagenomes</taxon>
    </lineage>
</organism>
<reference evidence="2" key="1">
    <citation type="submission" date="2020-05" db="EMBL/GenBank/DDBJ databases">
        <authorList>
            <person name="Chiriac C."/>
            <person name="Salcher M."/>
            <person name="Ghai R."/>
            <person name="Kavagutti S V."/>
        </authorList>
    </citation>
    <scope>NUCLEOTIDE SEQUENCE</scope>
</reference>
<dbReference type="SUPFAM" id="SSF46785">
    <property type="entry name" value="Winged helix' DNA-binding domain"/>
    <property type="match status" value="1"/>
</dbReference>
<name>A0A6J7D8E2_9ZZZZ</name>
<dbReference type="InterPro" id="IPR036390">
    <property type="entry name" value="WH_DNA-bd_sf"/>
</dbReference>
<evidence type="ECO:0000256" key="1">
    <source>
        <dbReference type="SAM" id="MobiDB-lite"/>
    </source>
</evidence>
<dbReference type="Gene3D" id="1.10.10.10">
    <property type="entry name" value="Winged helix-like DNA-binding domain superfamily/Winged helix DNA-binding domain"/>
    <property type="match status" value="1"/>
</dbReference>
<dbReference type="AlphaFoldDB" id="A0A6J7D8E2"/>
<feature type="region of interest" description="Disordered" evidence="1">
    <location>
        <begin position="44"/>
        <end position="84"/>
    </location>
</feature>
<gene>
    <name evidence="2" type="ORF">UFOPK3423_00511</name>
</gene>